<comment type="caution">
    <text evidence="2">The sequence shown here is derived from an EMBL/GenBank/DDBJ whole genome shotgun (WGS) entry which is preliminary data.</text>
</comment>
<protein>
    <submittedName>
        <fullName evidence="2">Uncharacterized protein</fullName>
    </submittedName>
</protein>
<evidence type="ECO:0000313" key="2">
    <source>
        <dbReference type="EMBL" id="KAJ04966.1"/>
    </source>
</evidence>
<dbReference type="EMBL" id="JEMU01000001">
    <property type="protein sequence ID" value="KAJ04966.1"/>
    <property type="molecule type" value="Genomic_DNA"/>
</dbReference>
<dbReference type="STRING" id="83219.PM02_01795"/>
<keyword evidence="1" id="KW-0812">Transmembrane</keyword>
<keyword evidence="3" id="KW-1185">Reference proteome</keyword>
<organism evidence="2 3">
    <name type="scientific">Sulfitobacter mediterraneus</name>
    <dbReference type="NCBI Taxonomy" id="83219"/>
    <lineage>
        <taxon>Bacteria</taxon>
        <taxon>Pseudomonadati</taxon>
        <taxon>Pseudomonadota</taxon>
        <taxon>Alphaproteobacteria</taxon>
        <taxon>Rhodobacterales</taxon>
        <taxon>Roseobacteraceae</taxon>
        <taxon>Sulfitobacter</taxon>
    </lineage>
</organism>
<dbReference type="AlphaFoldDB" id="A0A061STC3"/>
<evidence type="ECO:0000313" key="3">
    <source>
        <dbReference type="Proteomes" id="UP000027337"/>
    </source>
</evidence>
<sequence length="97" mass="10544">MSLLVASLVAVLAVWMGACAWTGFQLNIKRFIAVLIIGLGLNMIWMMGWLNAHPLEINALIAQASAVLYGLCAFAAGWFAGRIHRAWVASRVDQSDV</sequence>
<accession>A0A061STC3</accession>
<proteinExistence type="predicted"/>
<dbReference type="RefSeq" id="WP_037904576.1">
    <property type="nucleotide sequence ID" value="NZ_JEMU01000001.1"/>
</dbReference>
<dbReference type="eggNOG" id="ENOG50343WD">
    <property type="taxonomic scope" value="Bacteria"/>
</dbReference>
<keyword evidence="1" id="KW-1133">Transmembrane helix</keyword>
<feature type="transmembrane region" description="Helical" evidence="1">
    <location>
        <begin position="57"/>
        <end position="80"/>
    </location>
</feature>
<name>A0A061STC3_9RHOB</name>
<feature type="transmembrane region" description="Helical" evidence="1">
    <location>
        <begin position="30"/>
        <end position="50"/>
    </location>
</feature>
<reference evidence="2 3" key="1">
    <citation type="journal article" date="2014" name="Genome Announc.">
        <title>Draft Genome Sequences of Two Isolates of the Roseobacter Group, Sulfitobacter sp. Strains 3SOLIMAR09 and 1FIGIMAR09, from Harbors of Mallorca Island (Mediterranean Sea).</title>
        <authorList>
            <person name="Mas-Llado M."/>
            <person name="Pina-Villalonga J.M."/>
            <person name="Brunet-Galmes I."/>
            <person name="Nogales B."/>
            <person name="Bosch R."/>
        </authorList>
    </citation>
    <scope>NUCLEOTIDE SEQUENCE [LARGE SCALE GENOMIC DNA]</scope>
    <source>
        <strain evidence="2 3">1FIGIMAR09</strain>
    </source>
</reference>
<gene>
    <name evidence="2" type="ORF">PM02_01795</name>
</gene>
<evidence type="ECO:0000256" key="1">
    <source>
        <dbReference type="SAM" id="Phobius"/>
    </source>
</evidence>
<dbReference type="Proteomes" id="UP000027337">
    <property type="component" value="Unassembled WGS sequence"/>
</dbReference>
<keyword evidence="1" id="KW-0472">Membrane</keyword>